<sequence length="114" mass="12850">MNTANSGRTRRCKNNIRQLAGLDDCFDGSLLSTASVFILNSVNTSTIMSTINLSIWLYLRGGEEKGFALSPPRCDLRLIHCYAVGIPWHELQQLPRTVPGRRVARSLWLPFTWS</sequence>
<proteinExistence type="predicted"/>
<organism evidence="1 2">
    <name type="scientific">Timema podura</name>
    <name type="common">Walking stick</name>
    <dbReference type="NCBI Taxonomy" id="61482"/>
    <lineage>
        <taxon>Eukaryota</taxon>
        <taxon>Metazoa</taxon>
        <taxon>Ecdysozoa</taxon>
        <taxon>Arthropoda</taxon>
        <taxon>Hexapoda</taxon>
        <taxon>Insecta</taxon>
        <taxon>Pterygota</taxon>
        <taxon>Neoptera</taxon>
        <taxon>Polyneoptera</taxon>
        <taxon>Phasmatodea</taxon>
        <taxon>Timematodea</taxon>
        <taxon>Timematoidea</taxon>
        <taxon>Timematidae</taxon>
        <taxon>Timema</taxon>
    </lineage>
</organism>
<feature type="non-terminal residue" evidence="1">
    <location>
        <position position="114"/>
    </location>
</feature>
<gene>
    <name evidence="1" type="ORF">TPAB3V08_LOCUS9330</name>
</gene>
<dbReference type="EMBL" id="CAJPIN010019994">
    <property type="protein sequence ID" value="CAG2062379.1"/>
    <property type="molecule type" value="Genomic_DNA"/>
</dbReference>
<keyword evidence="2" id="KW-1185">Reference proteome</keyword>
<accession>A0ABN7P5R4</accession>
<comment type="caution">
    <text evidence="1">The sequence shown here is derived from an EMBL/GenBank/DDBJ whole genome shotgun (WGS) entry which is preliminary data.</text>
</comment>
<evidence type="ECO:0000313" key="1">
    <source>
        <dbReference type="EMBL" id="CAG2062379.1"/>
    </source>
</evidence>
<name>A0ABN7P5R4_TIMPD</name>
<dbReference type="Proteomes" id="UP001153148">
    <property type="component" value="Unassembled WGS sequence"/>
</dbReference>
<protein>
    <submittedName>
        <fullName evidence="1">Uncharacterized protein</fullName>
    </submittedName>
</protein>
<evidence type="ECO:0000313" key="2">
    <source>
        <dbReference type="Proteomes" id="UP001153148"/>
    </source>
</evidence>
<reference evidence="1" key="1">
    <citation type="submission" date="2021-03" db="EMBL/GenBank/DDBJ databases">
        <authorList>
            <person name="Tran Van P."/>
        </authorList>
    </citation>
    <scope>NUCLEOTIDE SEQUENCE</scope>
</reference>